<dbReference type="GO" id="GO:0140104">
    <property type="term" value="F:molecular carrier activity"/>
    <property type="evidence" value="ECO:0007669"/>
    <property type="project" value="InterPro"/>
</dbReference>
<feature type="transmembrane region" description="Helical" evidence="7">
    <location>
        <begin position="58"/>
        <end position="78"/>
    </location>
</feature>
<dbReference type="InterPro" id="IPR005669">
    <property type="entry name" value="Thiosulph/SO4-bd"/>
</dbReference>
<dbReference type="Proteomes" id="UP000238954">
    <property type="component" value="Chromosome"/>
</dbReference>
<sequence>MSAKYRVRHSPTESASSKGQGNERSSYPGGRRRGGGVSGLCDAVATLAPSGRNGVIRWLVALLIFAFAPPAAAQLHIYGPGGPAPAMRAAALAFEKETGIAVEVVAGPTPTWIDRARQDADLVFSGSDRMMTEFVRLMDGKLRQSDVAPLYDRPAAILVRKGNPMAISGFRDLARGDLTLMVVEGAGQDGLWEDLASRAGGIDFLRKLRGHIKIFAPNSAEARKAWIEDPAIDAWIIWNIWQLENADIADAVAIEPDVLIYRSMAIAPVATSLKSSEVQRFATWLAGPDAQSIFTRHGWRAPSAENMKERVQ</sequence>
<dbReference type="SUPFAM" id="SSF53850">
    <property type="entry name" value="Periplasmic binding protein-like II"/>
    <property type="match status" value="1"/>
</dbReference>
<comment type="subcellular location">
    <subcellularLocation>
        <location evidence="1">Periplasm</location>
    </subcellularLocation>
</comment>
<keyword evidence="9" id="KW-1185">Reference proteome</keyword>
<evidence type="ECO:0000256" key="3">
    <source>
        <dbReference type="ARBA" id="ARBA00022448"/>
    </source>
</evidence>
<dbReference type="EMBL" id="PHFW01000003">
    <property type="protein sequence ID" value="PQM26712.1"/>
    <property type="molecule type" value="Genomic_DNA"/>
</dbReference>
<keyword evidence="5" id="KW-0574">Periplasm</keyword>
<name>A0A2S8B2T8_9SPHN</name>
<evidence type="ECO:0000256" key="4">
    <source>
        <dbReference type="ARBA" id="ARBA00022729"/>
    </source>
</evidence>
<accession>A0A2S8B2T8</accession>
<feature type="compositionally biased region" description="Polar residues" evidence="6">
    <location>
        <begin position="12"/>
        <end position="25"/>
    </location>
</feature>
<dbReference type="Pfam" id="PF13531">
    <property type="entry name" value="SBP_bac_11"/>
    <property type="match status" value="1"/>
</dbReference>
<organism evidence="8 9">
    <name type="scientific">Sphingopyxis lindanitolerans</name>
    <dbReference type="NCBI Taxonomy" id="2054227"/>
    <lineage>
        <taxon>Bacteria</taxon>
        <taxon>Pseudomonadati</taxon>
        <taxon>Pseudomonadota</taxon>
        <taxon>Alphaproteobacteria</taxon>
        <taxon>Sphingomonadales</taxon>
        <taxon>Sphingomonadaceae</taxon>
        <taxon>Sphingopyxis</taxon>
    </lineage>
</organism>
<evidence type="ECO:0000256" key="1">
    <source>
        <dbReference type="ARBA" id="ARBA00004418"/>
    </source>
</evidence>
<evidence type="ECO:0000313" key="9">
    <source>
        <dbReference type="Proteomes" id="UP000238954"/>
    </source>
</evidence>
<keyword evidence="7" id="KW-0812">Transmembrane</keyword>
<proteinExistence type="inferred from homology"/>
<feature type="region of interest" description="Disordered" evidence="6">
    <location>
        <begin position="1"/>
        <end position="35"/>
    </location>
</feature>
<keyword evidence="3" id="KW-0813">Transport</keyword>
<reference evidence="9" key="1">
    <citation type="submission" date="2017-11" db="EMBL/GenBank/DDBJ databases">
        <title>The complete genome sequence of Sphingopyxis pomeranensis sp. nov. strain WS5A3p.</title>
        <authorList>
            <person name="Kaminski M.A."/>
        </authorList>
    </citation>
    <scope>NUCLEOTIDE SEQUENCE [LARGE SCALE GENOMIC DNA]</scope>
    <source>
        <strain evidence="9">WS5A3p</strain>
    </source>
</reference>
<protein>
    <submittedName>
        <fullName evidence="8">ABC transporter substrate-binding protein</fullName>
    </submittedName>
</protein>
<evidence type="ECO:0000256" key="7">
    <source>
        <dbReference type="SAM" id="Phobius"/>
    </source>
</evidence>
<dbReference type="GO" id="GO:1902358">
    <property type="term" value="P:sulfate transmembrane transport"/>
    <property type="evidence" value="ECO:0007669"/>
    <property type="project" value="InterPro"/>
</dbReference>
<comment type="similarity">
    <text evidence="2">Belongs to the prokaryotic sulfate-binding protein family.</text>
</comment>
<evidence type="ECO:0000256" key="5">
    <source>
        <dbReference type="ARBA" id="ARBA00022764"/>
    </source>
</evidence>
<dbReference type="PANTHER" id="PTHR30368">
    <property type="entry name" value="SULFATE-BINDING PROTEIN"/>
    <property type="match status" value="1"/>
</dbReference>
<comment type="caution">
    <text evidence="8">The sequence shown here is derived from an EMBL/GenBank/DDBJ whole genome shotgun (WGS) entry which is preliminary data.</text>
</comment>
<dbReference type="AlphaFoldDB" id="A0A2S8B2T8"/>
<dbReference type="Gene3D" id="3.40.190.10">
    <property type="entry name" value="Periplasmic binding protein-like II"/>
    <property type="match status" value="2"/>
</dbReference>
<evidence type="ECO:0000313" key="8">
    <source>
        <dbReference type="EMBL" id="PQM26712.1"/>
    </source>
</evidence>
<evidence type="ECO:0000256" key="2">
    <source>
        <dbReference type="ARBA" id="ARBA00006099"/>
    </source>
</evidence>
<keyword evidence="7" id="KW-0472">Membrane</keyword>
<evidence type="ECO:0000256" key="6">
    <source>
        <dbReference type="SAM" id="MobiDB-lite"/>
    </source>
</evidence>
<dbReference type="GO" id="GO:0042597">
    <property type="term" value="C:periplasmic space"/>
    <property type="evidence" value="ECO:0007669"/>
    <property type="project" value="UniProtKB-SubCell"/>
</dbReference>
<gene>
    <name evidence="8" type="ORF">CVO77_17060</name>
</gene>
<keyword evidence="7" id="KW-1133">Transmembrane helix</keyword>
<keyword evidence="4" id="KW-0732">Signal</keyword>
<dbReference type="PANTHER" id="PTHR30368:SF2">
    <property type="entry name" value="SULFATE-BINDING PROTEIN"/>
    <property type="match status" value="1"/>
</dbReference>
<dbReference type="CDD" id="cd13519">
    <property type="entry name" value="PBP2_PEB3_AcfC"/>
    <property type="match status" value="1"/>
</dbReference>